<dbReference type="EnsemblMetazoa" id="GPAI000202-RA">
    <property type="protein sequence ID" value="GPAI000202-PA"/>
    <property type="gene ID" value="GPAI000202"/>
</dbReference>
<organism evidence="2 3">
    <name type="scientific">Glossina pallidipes</name>
    <name type="common">Tsetse fly</name>
    <dbReference type="NCBI Taxonomy" id="7398"/>
    <lineage>
        <taxon>Eukaryota</taxon>
        <taxon>Metazoa</taxon>
        <taxon>Ecdysozoa</taxon>
        <taxon>Arthropoda</taxon>
        <taxon>Hexapoda</taxon>
        <taxon>Insecta</taxon>
        <taxon>Pterygota</taxon>
        <taxon>Neoptera</taxon>
        <taxon>Endopterygota</taxon>
        <taxon>Diptera</taxon>
        <taxon>Brachycera</taxon>
        <taxon>Muscomorpha</taxon>
        <taxon>Hippoboscoidea</taxon>
        <taxon>Glossinidae</taxon>
        <taxon>Glossina</taxon>
    </lineage>
</organism>
<proteinExistence type="predicted"/>
<dbReference type="VEuPathDB" id="VectorBase:GPAI000202"/>
<feature type="coiled-coil region" evidence="1">
    <location>
        <begin position="148"/>
        <end position="175"/>
    </location>
</feature>
<accession>A0A1A9Z0E3</accession>
<evidence type="ECO:0000313" key="2">
    <source>
        <dbReference type="EnsemblMetazoa" id="GPAI000202-PA"/>
    </source>
</evidence>
<evidence type="ECO:0000256" key="1">
    <source>
        <dbReference type="SAM" id="Coils"/>
    </source>
</evidence>
<protein>
    <submittedName>
        <fullName evidence="2">Uncharacterized protein</fullName>
    </submittedName>
</protein>
<keyword evidence="1" id="KW-0175">Coiled coil</keyword>
<reference evidence="3" key="1">
    <citation type="submission" date="2014-03" db="EMBL/GenBank/DDBJ databases">
        <authorList>
            <person name="Aksoy S."/>
            <person name="Warren W."/>
            <person name="Wilson R.K."/>
        </authorList>
    </citation>
    <scope>NUCLEOTIDE SEQUENCE [LARGE SCALE GENOMIC DNA]</scope>
    <source>
        <strain evidence="3">IAEA</strain>
    </source>
</reference>
<evidence type="ECO:0000313" key="3">
    <source>
        <dbReference type="Proteomes" id="UP000092445"/>
    </source>
</evidence>
<dbReference type="AlphaFoldDB" id="A0A1A9Z0E3"/>
<dbReference type="Proteomes" id="UP000092445">
    <property type="component" value="Unassembled WGS sequence"/>
</dbReference>
<sequence length="210" mass="23848">MKFVEQRGAPSFPLWELVTGYKYLNNYHKFTFCQTALELNIQLLLSTHLEIQLILNRGNELMPGKSSMSPVSKLKHAPCQGQRIRPSPKTPFASGALAWGHKLPKAYTAMVLCNLIIANDSKFIANTIDGRIGDVTAYRCAMTRYDDLENLCNDLDRMQRAIKDAEQIITLMKEEIVLKKLDKAEALYGRNSNIDDTQRRVAVACWDVRI</sequence>
<keyword evidence="3" id="KW-1185">Reference proteome</keyword>
<name>A0A1A9Z0E3_GLOPL</name>
<reference evidence="2" key="2">
    <citation type="submission" date="2020-05" db="UniProtKB">
        <authorList>
            <consortium name="EnsemblMetazoa"/>
        </authorList>
    </citation>
    <scope>IDENTIFICATION</scope>
    <source>
        <strain evidence="2">IAEA</strain>
    </source>
</reference>